<organism evidence="1 2">
    <name type="scientific">Armillaria borealis</name>
    <dbReference type="NCBI Taxonomy" id="47425"/>
    <lineage>
        <taxon>Eukaryota</taxon>
        <taxon>Fungi</taxon>
        <taxon>Dikarya</taxon>
        <taxon>Basidiomycota</taxon>
        <taxon>Agaricomycotina</taxon>
        <taxon>Agaricomycetes</taxon>
        <taxon>Agaricomycetidae</taxon>
        <taxon>Agaricales</taxon>
        <taxon>Marasmiineae</taxon>
        <taxon>Physalacriaceae</taxon>
        <taxon>Armillaria</taxon>
    </lineage>
</organism>
<protein>
    <submittedName>
        <fullName evidence="1">Uncharacterized protein</fullName>
    </submittedName>
</protein>
<dbReference type="SUPFAM" id="SSF53474">
    <property type="entry name" value="alpha/beta-Hydrolases"/>
    <property type="match status" value="1"/>
</dbReference>
<comment type="caution">
    <text evidence="1">The sequence shown here is derived from an EMBL/GenBank/DDBJ whole genome shotgun (WGS) entry which is preliminary data.</text>
</comment>
<dbReference type="Proteomes" id="UP001175226">
    <property type="component" value="Unassembled WGS sequence"/>
</dbReference>
<proteinExistence type="predicted"/>
<dbReference type="Gene3D" id="3.40.50.1820">
    <property type="entry name" value="alpha/beta hydrolase"/>
    <property type="match status" value="1"/>
</dbReference>
<dbReference type="EMBL" id="JAUEPT010000408">
    <property type="protein sequence ID" value="KAK0421638.1"/>
    <property type="molecule type" value="Genomic_DNA"/>
</dbReference>
<sequence>MTLDIGGLAISTIGTTGSIYGYISKVHFPDALSKGLSFGSGNNYTLTPEYKRIAAFNGDYSFQAPRRHFLEVASRTQPAWAYWAYHGSDLTEFFSFGGSASGNDFIGTDALVNFATNLDPNYSPNTTDRGISLLETTLMVRMDISATKYGAFPPIPLHC</sequence>
<keyword evidence="2" id="KW-1185">Reference proteome</keyword>
<gene>
    <name evidence="1" type="ORF">EV421DRAFT_2027133</name>
</gene>
<dbReference type="AlphaFoldDB" id="A0AA39M5L6"/>
<dbReference type="InterPro" id="IPR029058">
    <property type="entry name" value="AB_hydrolase_fold"/>
</dbReference>
<accession>A0AA39M5L6</accession>
<evidence type="ECO:0000313" key="2">
    <source>
        <dbReference type="Proteomes" id="UP001175226"/>
    </source>
</evidence>
<reference evidence="1" key="1">
    <citation type="submission" date="2023-06" db="EMBL/GenBank/DDBJ databases">
        <authorList>
            <consortium name="Lawrence Berkeley National Laboratory"/>
            <person name="Ahrendt S."/>
            <person name="Sahu N."/>
            <person name="Indic B."/>
            <person name="Wong-Bajracharya J."/>
            <person name="Merenyi Z."/>
            <person name="Ke H.-M."/>
            <person name="Monk M."/>
            <person name="Kocsube S."/>
            <person name="Drula E."/>
            <person name="Lipzen A."/>
            <person name="Balint B."/>
            <person name="Henrissat B."/>
            <person name="Andreopoulos B."/>
            <person name="Martin F.M."/>
            <person name="Harder C.B."/>
            <person name="Rigling D."/>
            <person name="Ford K.L."/>
            <person name="Foster G.D."/>
            <person name="Pangilinan J."/>
            <person name="Papanicolaou A."/>
            <person name="Barry K."/>
            <person name="LaButti K."/>
            <person name="Viragh M."/>
            <person name="Koriabine M."/>
            <person name="Yan M."/>
            <person name="Riley R."/>
            <person name="Champramary S."/>
            <person name="Plett K.L."/>
            <person name="Tsai I.J."/>
            <person name="Slot J."/>
            <person name="Sipos G."/>
            <person name="Plett J."/>
            <person name="Nagy L.G."/>
            <person name="Grigoriev I.V."/>
        </authorList>
    </citation>
    <scope>NUCLEOTIDE SEQUENCE</scope>
    <source>
        <strain evidence="1">FPL87.14</strain>
    </source>
</reference>
<name>A0AA39M5L6_9AGAR</name>
<evidence type="ECO:0000313" key="1">
    <source>
        <dbReference type="EMBL" id="KAK0421638.1"/>
    </source>
</evidence>